<feature type="transmembrane region" description="Helical" evidence="8">
    <location>
        <begin position="491"/>
        <end position="510"/>
    </location>
</feature>
<organism evidence="10 11">
    <name type="scientific">Aureobasidium pullulans</name>
    <name type="common">Black yeast</name>
    <name type="synonym">Pullularia pullulans</name>
    <dbReference type="NCBI Taxonomy" id="5580"/>
    <lineage>
        <taxon>Eukaryota</taxon>
        <taxon>Fungi</taxon>
        <taxon>Dikarya</taxon>
        <taxon>Ascomycota</taxon>
        <taxon>Pezizomycotina</taxon>
        <taxon>Dothideomycetes</taxon>
        <taxon>Dothideomycetidae</taxon>
        <taxon>Dothideales</taxon>
        <taxon>Saccotheciaceae</taxon>
        <taxon>Aureobasidium</taxon>
    </lineage>
</organism>
<dbReference type="InterPro" id="IPR005829">
    <property type="entry name" value="Sugar_transporter_CS"/>
</dbReference>
<dbReference type="PROSITE" id="PS00216">
    <property type="entry name" value="SUGAR_TRANSPORT_1"/>
    <property type="match status" value="2"/>
</dbReference>
<comment type="caution">
    <text evidence="10">The sequence shown here is derived from an EMBL/GenBank/DDBJ whole genome shotgun (WGS) entry which is preliminary data.</text>
</comment>
<evidence type="ECO:0000313" key="11">
    <source>
        <dbReference type="Proteomes" id="UP000308724"/>
    </source>
</evidence>
<keyword evidence="10" id="KW-0762">Sugar transport</keyword>
<comment type="similarity">
    <text evidence="2 7">Belongs to the major facilitator superfamily. Sugar transporter (TC 2.A.1.1) family.</text>
</comment>
<evidence type="ECO:0000256" key="7">
    <source>
        <dbReference type="RuleBase" id="RU003346"/>
    </source>
</evidence>
<feature type="transmembrane region" description="Helical" evidence="8">
    <location>
        <begin position="209"/>
        <end position="231"/>
    </location>
</feature>
<evidence type="ECO:0000256" key="4">
    <source>
        <dbReference type="ARBA" id="ARBA00022692"/>
    </source>
</evidence>
<gene>
    <name evidence="10" type="ORF">D6C78_08794</name>
</gene>
<keyword evidence="3 7" id="KW-0813">Transport</keyword>
<evidence type="ECO:0000259" key="9">
    <source>
        <dbReference type="PROSITE" id="PS50850"/>
    </source>
</evidence>
<name>A0A4T0BCV0_AURPU</name>
<feature type="transmembrane region" description="Helical" evidence="8">
    <location>
        <begin position="329"/>
        <end position="351"/>
    </location>
</feature>
<dbReference type="AlphaFoldDB" id="A0A4T0BCV0"/>
<evidence type="ECO:0000256" key="6">
    <source>
        <dbReference type="ARBA" id="ARBA00023136"/>
    </source>
</evidence>
<evidence type="ECO:0000256" key="5">
    <source>
        <dbReference type="ARBA" id="ARBA00022989"/>
    </source>
</evidence>
<dbReference type="GO" id="GO:0016020">
    <property type="term" value="C:membrane"/>
    <property type="evidence" value="ECO:0007669"/>
    <property type="project" value="UniProtKB-SubCell"/>
</dbReference>
<feature type="transmembrane region" description="Helical" evidence="8">
    <location>
        <begin position="461"/>
        <end position="479"/>
    </location>
</feature>
<evidence type="ECO:0000313" key="10">
    <source>
        <dbReference type="EMBL" id="TIA31623.1"/>
    </source>
</evidence>
<dbReference type="GO" id="GO:0005351">
    <property type="term" value="F:carbohydrate:proton symporter activity"/>
    <property type="evidence" value="ECO:0007669"/>
    <property type="project" value="TreeGrafter"/>
</dbReference>
<protein>
    <submittedName>
        <fullName evidence="10">MFS sugar transporter-like protein</fullName>
    </submittedName>
</protein>
<feature type="transmembrane region" description="Helical" evidence="8">
    <location>
        <begin position="395"/>
        <end position="411"/>
    </location>
</feature>
<dbReference type="InterPro" id="IPR005828">
    <property type="entry name" value="MFS_sugar_transport-like"/>
</dbReference>
<dbReference type="InterPro" id="IPR050360">
    <property type="entry name" value="MFS_Sugar_Transporters"/>
</dbReference>
<dbReference type="PANTHER" id="PTHR48022">
    <property type="entry name" value="PLASTIDIC GLUCOSE TRANSPORTER 4"/>
    <property type="match status" value="1"/>
</dbReference>
<dbReference type="Proteomes" id="UP000308724">
    <property type="component" value="Unassembled WGS sequence"/>
</dbReference>
<evidence type="ECO:0000256" key="1">
    <source>
        <dbReference type="ARBA" id="ARBA00004141"/>
    </source>
</evidence>
<evidence type="ECO:0000256" key="3">
    <source>
        <dbReference type="ARBA" id="ARBA00022448"/>
    </source>
</evidence>
<proteinExistence type="inferred from homology"/>
<dbReference type="Gene3D" id="1.20.1250.20">
    <property type="entry name" value="MFS general substrate transporter like domains"/>
    <property type="match status" value="1"/>
</dbReference>
<keyword evidence="4 8" id="KW-0812">Transmembrane</keyword>
<sequence>MGRTMERADLKKDISHANECELADVDADGKVRGGLEGLTIDDVLPKLDRPWYRVAHLRHLNFVILAVLLTPATNGFDGSMMNGLQTLPIWQKGEHAITLSLLTFAELCYADFNHPQGGILGLLSTINTIGFITALPFTGWIADFLGRKRPVQIGNVIMIIGAVVQSSAKNISMFIAARFLLGFGLSIACVAAPALVAELTYPSHRGKMTALYNTNWFVGAIIAAWSTFGTFRINNSWSWRLPSLLQCLPSVIQLVISIWLPESPRWLIHKDRREEAIQILAKHHAGGDVNSALVLFEVSEISAAIKAEEAQNQTKYSAFFKSPGNRHRLFVIIVLGIMQQASGNTIISYYLALILKQIGITSPTAQNGINGGLQIFNYLAALSGATLVDKLGRRTLILSGLIGMFISYLLFNEQQGYKHHGLGVGVVVMIFAFNFFYAISLTPIPFLYLTEVLPYSLRAKGMMISSFSGIAIGVMLGFVNPVALENIGWKYYIVSVVLLVVWILCAWFWFPETKDRSLEKIAQVFDGENALLGDLDREAATVQSEVIMAKH</sequence>
<comment type="subcellular location">
    <subcellularLocation>
        <location evidence="1">Membrane</location>
        <topology evidence="1">Multi-pass membrane protein</topology>
    </subcellularLocation>
</comment>
<feature type="transmembrane region" description="Helical" evidence="8">
    <location>
        <begin position="150"/>
        <end position="168"/>
    </location>
</feature>
<dbReference type="InterPro" id="IPR036259">
    <property type="entry name" value="MFS_trans_sf"/>
</dbReference>
<keyword evidence="5 8" id="KW-1133">Transmembrane helix</keyword>
<reference evidence="10 11" key="1">
    <citation type="submission" date="2018-10" db="EMBL/GenBank/DDBJ databases">
        <title>Fifty Aureobasidium pullulans genomes reveal a recombining polyextremotolerant generalist.</title>
        <authorList>
            <person name="Gostincar C."/>
            <person name="Turk M."/>
            <person name="Zajc J."/>
            <person name="Gunde-Cimerman N."/>
        </authorList>
    </citation>
    <scope>NUCLEOTIDE SEQUENCE [LARGE SCALE GENOMIC DNA]</scope>
    <source>
        <strain evidence="10 11">EXF-1645</strain>
    </source>
</reference>
<feature type="transmembrane region" description="Helical" evidence="8">
    <location>
        <begin position="423"/>
        <end position="449"/>
    </location>
</feature>
<evidence type="ECO:0000256" key="2">
    <source>
        <dbReference type="ARBA" id="ARBA00010992"/>
    </source>
</evidence>
<dbReference type="InterPro" id="IPR020846">
    <property type="entry name" value="MFS_dom"/>
</dbReference>
<accession>A0A4T0BCV0</accession>
<dbReference type="PRINTS" id="PR00171">
    <property type="entry name" value="SUGRTRNSPORT"/>
</dbReference>
<feature type="transmembrane region" description="Helical" evidence="8">
    <location>
        <begin position="174"/>
        <end position="197"/>
    </location>
</feature>
<feature type="domain" description="Major facilitator superfamily (MFS) profile" evidence="9">
    <location>
        <begin position="63"/>
        <end position="514"/>
    </location>
</feature>
<keyword evidence="6 8" id="KW-0472">Membrane</keyword>
<dbReference type="NCBIfam" id="TIGR00879">
    <property type="entry name" value="SP"/>
    <property type="match status" value="1"/>
</dbReference>
<feature type="transmembrane region" description="Helical" evidence="8">
    <location>
        <begin position="119"/>
        <end position="138"/>
    </location>
</feature>
<dbReference type="EMBL" id="QZBZ01000279">
    <property type="protein sequence ID" value="TIA31623.1"/>
    <property type="molecule type" value="Genomic_DNA"/>
</dbReference>
<dbReference type="FunFam" id="1.20.1250.20:FF:000134">
    <property type="entry name" value="MFS sugar transporter protein"/>
    <property type="match status" value="1"/>
</dbReference>
<dbReference type="PANTHER" id="PTHR48022:SF24">
    <property type="entry name" value="HEXOSE TRANSPORTER PROTEIN (AFU_ORTHOLOGUE AFUA_8G04480)"/>
    <property type="match status" value="1"/>
</dbReference>
<dbReference type="SUPFAM" id="SSF103473">
    <property type="entry name" value="MFS general substrate transporter"/>
    <property type="match status" value="1"/>
</dbReference>
<dbReference type="InterPro" id="IPR003663">
    <property type="entry name" value="Sugar/inositol_transpt"/>
</dbReference>
<evidence type="ECO:0000256" key="8">
    <source>
        <dbReference type="SAM" id="Phobius"/>
    </source>
</evidence>
<dbReference type="Pfam" id="PF00083">
    <property type="entry name" value="Sugar_tr"/>
    <property type="match status" value="1"/>
</dbReference>
<dbReference type="PROSITE" id="PS50850">
    <property type="entry name" value="MFS"/>
    <property type="match status" value="1"/>
</dbReference>